<evidence type="ECO:0000313" key="1">
    <source>
        <dbReference type="EMBL" id="NHB93763.1"/>
    </source>
</evidence>
<name>A0A7X5QFZ1_9GAMM</name>
<accession>A0A7X5QFZ1</accession>
<keyword evidence="2" id="KW-1185">Reference proteome</keyword>
<proteinExistence type="predicted"/>
<sequence length="88" mass="9589">MNKCQKNGNKLTVCSALAKALEFGSPTKRSKGLFLPMRFNIKTGEPGTDIVQLHSGEFIGSGVMVDYCPFCGQDIDTVSHQKHSKANE</sequence>
<protein>
    <submittedName>
        <fullName evidence="1">Uncharacterized protein</fullName>
    </submittedName>
</protein>
<organism evidence="1 2">
    <name type="scientific">Photorhabdus cinerea</name>
    <dbReference type="NCBI Taxonomy" id="471575"/>
    <lineage>
        <taxon>Bacteria</taxon>
        <taxon>Pseudomonadati</taxon>
        <taxon>Pseudomonadota</taxon>
        <taxon>Gammaproteobacteria</taxon>
        <taxon>Enterobacterales</taxon>
        <taxon>Morganellaceae</taxon>
        <taxon>Photorhabdus</taxon>
    </lineage>
</organism>
<dbReference type="Proteomes" id="UP000591844">
    <property type="component" value="Unassembled WGS sequence"/>
</dbReference>
<gene>
    <name evidence="1" type="ORF">C5469_17090</name>
</gene>
<reference evidence="1 2" key="1">
    <citation type="submission" date="2018-02" db="EMBL/GenBank/DDBJ databases">
        <authorList>
            <person name="Machado R.A."/>
        </authorList>
    </citation>
    <scope>NUCLEOTIDE SEQUENCE [LARGE SCALE GENOMIC DNA]</scope>
    <source>
        <strain evidence="1 2">DSM 19724</strain>
    </source>
</reference>
<dbReference type="EMBL" id="PUJW01000019">
    <property type="protein sequence ID" value="NHB93763.1"/>
    <property type="molecule type" value="Genomic_DNA"/>
</dbReference>
<dbReference type="RefSeq" id="WP_166309210.1">
    <property type="nucleotide sequence ID" value="NZ_CAWPIB010000019.1"/>
</dbReference>
<evidence type="ECO:0000313" key="2">
    <source>
        <dbReference type="Proteomes" id="UP000591844"/>
    </source>
</evidence>
<dbReference type="AlphaFoldDB" id="A0A7X5QFZ1"/>
<comment type="caution">
    <text evidence="1">The sequence shown here is derived from an EMBL/GenBank/DDBJ whole genome shotgun (WGS) entry which is preliminary data.</text>
</comment>